<dbReference type="Proteomes" id="UP000259421">
    <property type="component" value="Segment"/>
</dbReference>
<protein>
    <submittedName>
        <fullName evidence="1">Uncharacterized protein</fullName>
    </submittedName>
</protein>
<evidence type="ECO:0000313" key="2">
    <source>
        <dbReference type="Proteomes" id="UP000259421"/>
    </source>
</evidence>
<keyword evidence="2" id="KW-1185">Reference proteome</keyword>
<reference evidence="2" key="1">
    <citation type="submission" date="2018-07" db="EMBL/GenBank/DDBJ databases">
        <title>Giant CbK-like Caulobacter bacteriophages have genetically divergent genomes.</title>
        <authorList>
            <person name="Wilson K.M."/>
            <person name="Ely B."/>
        </authorList>
    </citation>
    <scope>NUCLEOTIDE SEQUENCE [LARGE SCALE GENOMIC DNA]</scope>
</reference>
<accession>A0A385EF50</accession>
<sequence>MKQRWIKDRFGDSRRAPMTVNDAIVIILEHMQSSVASMARMPEYQNPRNPNRLPEKSMSSTKVFPPRYWQAAERLIKEGAVVATCGSPDIRDDFSNPLFMIAGPNYDKAIRTYLGDV</sequence>
<gene>
    <name evidence="1" type="ORF">CcrBL9_gp393</name>
</gene>
<organism evidence="1 2">
    <name type="scientific">Caulobacter phage CcrBL9</name>
    <dbReference type="NCBI Taxonomy" id="2283270"/>
    <lineage>
        <taxon>Viruses</taxon>
        <taxon>Duplodnaviria</taxon>
        <taxon>Heunggongvirae</taxon>
        <taxon>Uroviricota</taxon>
        <taxon>Caudoviricetes</taxon>
        <taxon>Jeanschmidtviridae</taxon>
        <taxon>Bertelyvirus</taxon>
        <taxon>Bertelyvirus BL9</taxon>
    </lineage>
</organism>
<proteinExistence type="predicted"/>
<name>A0A385EF50_9CAUD</name>
<evidence type="ECO:0000313" key="1">
    <source>
        <dbReference type="EMBL" id="AXQ69417.1"/>
    </source>
</evidence>
<reference evidence="1 2" key="2">
    <citation type="submission" date="2018-09" db="EMBL/GenBank/DDBJ databases">
        <title>Giant CbK-like Caulobacter bacteriophages have genetically divergent genomes.</title>
        <authorList>
            <person name="Wilson K."/>
            <person name="Ely B."/>
        </authorList>
    </citation>
    <scope>NUCLEOTIDE SEQUENCE [LARGE SCALE GENOMIC DNA]</scope>
</reference>
<dbReference type="EMBL" id="MH588546">
    <property type="protein sequence ID" value="AXQ69417.1"/>
    <property type="molecule type" value="Genomic_DNA"/>
</dbReference>